<keyword evidence="3" id="KW-1185">Reference proteome</keyword>
<feature type="region of interest" description="Disordered" evidence="1">
    <location>
        <begin position="1"/>
        <end position="35"/>
    </location>
</feature>
<name>A0AAV7MDV3_PLEWA</name>
<accession>A0AAV7MDV3</accession>
<proteinExistence type="predicted"/>
<reference evidence="2" key="1">
    <citation type="journal article" date="2022" name="bioRxiv">
        <title>Sequencing and chromosome-scale assembly of the giantPleurodeles waltlgenome.</title>
        <authorList>
            <person name="Brown T."/>
            <person name="Elewa A."/>
            <person name="Iarovenko S."/>
            <person name="Subramanian E."/>
            <person name="Araus A.J."/>
            <person name="Petzold A."/>
            <person name="Susuki M."/>
            <person name="Suzuki K.-i.T."/>
            <person name="Hayashi T."/>
            <person name="Toyoda A."/>
            <person name="Oliveira C."/>
            <person name="Osipova E."/>
            <person name="Leigh N.D."/>
            <person name="Simon A."/>
            <person name="Yun M.H."/>
        </authorList>
    </citation>
    <scope>NUCLEOTIDE SEQUENCE</scope>
    <source>
        <strain evidence="2">20211129_DDA</strain>
        <tissue evidence="2">Liver</tissue>
    </source>
</reference>
<comment type="caution">
    <text evidence="2">The sequence shown here is derived from an EMBL/GenBank/DDBJ whole genome shotgun (WGS) entry which is preliminary data.</text>
</comment>
<gene>
    <name evidence="2" type="ORF">NDU88_005733</name>
</gene>
<dbReference type="Proteomes" id="UP001066276">
    <property type="component" value="Chromosome 10"/>
</dbReference>
<organism evidence="2 3">
    <name type="scientific">Pleurodeles waltl</name>
    <name type="common">Iberian ribbed newt</name>
    <dbReference type="NCBI Taxonomy" id="8319"/>
    <lineage>
        <taxon>Eukaryota</taxon>
        <taxon>Metazoa</taxon>
        <taxon>Chordata</taxon>
        <taxon>Craniata</taxon>
        <taxon>Vertebrata</taxon>
        <taxon>Euteleostomi</taxon>
        <taxon>Amphibia</taxon>
        <taxon>Batrachia</taxon>
        <taxon>Caudata</taxon>
        <taxon>Salamandroidea</taxon>
        <taxon>Salamandridae</taxon>
        <taxon>Pleurodelinae</taxon>
        <taxon>Pleurodeles</taxon>
    </lineage>
</organism>
<sequence length="119" mass="13141">MASFSSSKHPARKPARSLRQLRGPSPIQSAPPPLKDANCQLLQADLGPALVLPCTRRQNVKHKQLSLPTADGKPICCFFLGRLHGSDVHKLDTKVAALQKYFDKTKVLVYKKKQAPECI</sequence>
<evidence type="ECO:0000256" key="1">
    <source>
        <dbReference type="SAM" id="MobiDB-lite"/>
    </source>
</evidence>
<evidence type="ECO:0000313" key="3">
    <source>
        <dbReference type="Proteomes" id="UP001066276"/>
    </source>
</evidence>
<evidence type="ECO:0000313" key="2">
    <source>
        <dbReference type="EMBL" id="KAJ1100652.1"/>
    </source>
</evidence>
<protein>
    <submittedName>
        <fullName evidence="2">Uncharacterized protein</fullName>
    </submittedName>
</protein>
<dbReference type="EMBL" id="JANPWB010000014">
    <property type="protein sequence ID" value="KAJ1100652.1"/>
    <property type="molecule type" value="Genomic_DNA"/>
</dbReference>
<dbReference type="AlphaFoldDB" id="A0AAV7MDV3"/>